<gene>
    <name evidence="9" type="primary">yfbR</name>
    <name evidence="9" type="ORF">H9710_04000</name>
</gene>
<sequence>MYHFFAMLSRMKYINRWGLMRNTRSENICEHSLEVALVAHALATIGNQKFGKAYNPERAAMLAVLHDASEIITGDMPTPVKYHSEEIRRAYAEVEDMAVEHLVSMLPEDLRDQYREIMTMSGEEDQTLRPLVKAADKISAVIKCVEERRSGNRDFSQAEQTITQAIRDMGLPEADYFMKEFLPSYGLTIEEQDYTREAGLKFAESSQMVFSKVLQSAQPKRKRRS</sequence>
<dbReference type="EC" id="3.1.3.89" evidence="5"/>
<evidence type="ECO:0000256" key="2">
    <source>
        <dbReference type="ARBA" id="ARBA00001936"/>
    </source>
</evidence>
<dbReference type="EMBL" id="DWXG01000033">
    <property type="protein sequence ID" value="HJB97723.1"/>
    <property type="molecule type" value="Genomic_DNA"/>
</dbReference>
<dbReference type="InterPro" id="IPR006674">
    <property type="entry name" value="HD_domain"/>
</dbReference>
<dbReference type="PANTHER" id="PTHR11845">
    <property type="entry name" value="5'-DEOXYNUCLEOTIDASE HDDC2"/>
    <property type="match status" value="1"/>
</dbReference>
<keyword evidence="7 9" id="KW-0378">Hydrolase</keyword>
<dbReference type="Proteomes" id="UP000826793">
    <property type="component" value="Unassembled WGS sequence"/>
</dbReference>
<comment type="cofactor">
    <cofactor evidence="2">
        <name>Mn(2+)</name>
        <dbReference type="ChEBI" id="CHEBI:29035"/>
    </cofactor>
</comment>
<evidence type="ECO:0000256" key="5">
    <source>
        <dbReference type="ARBA" id="ARBA00012964"/>
    </source>
</evidence>
<evidence type="ECO:0000256" key="4">
    <source>
        <dbReference type="ARBA" id="ARBA00011738"/>
    </source>
</evidence>
<proteinExistence type="predicted"/>
<keyword evidence="6" id="KW-0479">Metal-binding</keyword>
<dbReference type="CDD" id="cd00077">
    <property type="entry name" value="HDc"/>
    <property type="match status" value="1"/>
</dbReference>
<dbReference type="PANTHER" id="PTHR11845:SF13">
    <property type="entry name" value="5'-DEOXYNUCLEOTIDASE HDDC2"/>
    <property type="match status" value="1"/>
</dbReference>
<dbReference type="InterPro" id="IPR039356">
    <property type="entry name" value="YfbR/HDDC2"/>
</dbReference>
<comment type="catalytic activity">
    <reaction evidence="1">
        <text>a 2'-deoxyribonucleoside 5'-phosphate + H2O = a 2'-deoxyribonucleoside + phosphate</text>
        <dbReference type="Rhea" id="RHEA:36167"/>
        <dbReference type="ChEBI" id="CHEBI:15377"/>
        <dbReference type="ChEBI" id="CHEBI:18274"/>
        <dbReference type="ChEBI" id="CHEBI:43474"/>
        <dbReference type="ChEBI" id="CHEBI:65317"/>
        <dbReference type="EC" id="3.1.3.89"/>
    </reaction>
</comment>
<organism evidence="9 10">
    <name type="scientific">Candidatus Acutalibacter pullicola</name>
    <dbReference type="NCBI Taxonomy" id="2838417"/>
    <lineage>
        <taxon>Bacteria</taxon>
        <taxon>Bacillati</taxon>
        <taxon>Bacillota</taxon>
        <taxon>Clostridia</taxon>
        <taxon>Eubacteriales</taxon>
        <taxon>Acutalibacteraceae</taxon>
        <taxon>Acutalibacter</taxon>
    </lineage>
</organism>
<dbReference type="NCBIfam" id="NF003009">
    <property type="entry name" value="PRK03826.1"/>
    <property type="match status" value="1"/>
</dbReference>
<dbReference type="GO" id="GO:0005737">
    <property type="term" value="C:cytoplasm"/>
    <property type="evidence" value="ECO:0007669"/>
    <property type="project" value="TreeGrafter"/>
</dbReference>
<evidence type="ECO:0000259" key="8">
    <source>
        <dbReference type="PROSITE" id="PS51831"/>
    </source>
</evidence>
<comment type="caution">
    <text evidence="9">The sequence shown here is derived from an EMBL/GenBank/DDBJ whole genome shotgun (WGS) entry which is preliminary data.</text>
</comment>
<dbReference type="AlphaFoldDB" id="A0A9D2MVV1"/>
<dbReference type="PROSITE" id="PS51831">
    <property type="entry name" value="HD"/>
    <property type="match status" value="1"/>
</dbReference>
<name>A0A9D2MVV1_9FIRM</name>
<evidence type="ECO:0000256" key="7">
    <source>
        <dbReference type="ARBA" id="ARBA00022801"/>
    </source>
</evidence>
<protein>
    <recommendedName>
        <fullName evidence="5">5'-deoxynucleotidase</fullName>
        <ecNumber evidence="5">3.1.3.89</ecNumber>
    </recommendedName>
</protein>
<dbReference type="GO" id="GO:0046872">
    <property type="term" value="F:metal ion binding"/>
    <property type="evidence" value="ECO:0007669"/>
    <property type="project" value="UniProtKB-KW"/>
</dbReference>
<dbReference type="Pfam" id="PF12917">
    <property type="entry name" value="YfbR-like"/>
    <property type="match status" value="1"/>
</dbReference>
<evidence type="ECO:0000256" key="6">
    <source>
        <dbReference type="ARBA" id="ARBA00022723"/>
    </source>
</evidence>
<dbReference type="SUPFAM" id="SSF109604">
    <property type="entry name" value="HD-domain/PDEase-like"/>
    <property type="match status" value="1"/>
</dbReference>
<evidence type="ECO:0000313" key="10">
    <source>
        <dbReference type="Proteomes" id="UP000826793"/>
    </source>
</evidence>
<dbReference type="GO" id="GO:0002953">
    <property type="term" value="F:5'-deoxynucleotidase activity"/>
    <property type="evidence" value="ECO:0007669"/>
    <property type="project" value="UniProtKB-EC"/>
</dbReference>
<dbReference type="InterPro" id="IPR003607">
    <property type="entry name" value="HD/PDEase_dom"/>
</dbReference>
<evidence type="ECO:0000256" key="1">
    <source>
        <dbReference type="ARBA" id="ARBA00001638"/>
    </source>
</evidence>
<comment type="subunit">
    <text evidence="4">Homodimer.</text>
</comment>
<reference evidence="9" key="1">
    <citation type="journal article" date="2021" name="PeerJ">
        <title>Extensive microbial diversity within the chicken gut microbiome revealed by metagenomics and culture.</title>
        <authorList>
            <person name="Gilroy R."/>
            <person name="Ravi A."/>
            <person name="Getino M."/>
            <person name="Pursley I."/>
            <person name="Horton D.L."/>
            <person name="Alikhan N.F."/>
            <person name="Baker D."/>
            <person name="Gharbi K."/>
            <person name="Hall N."/>
            <person name="Watson M."/>
            <person name="Adriaenssens E.M."/>
            <person name="Foster-Nyarko E."/>
            <person name="Jarju S."/>
            <person name="Secka A."/>
            <person name="Antonio M."/>
            <person name="Oren A."/>
            <person name="Chaudhuri R.R."/>
            <person name="La Ragione R."/>
            <person name="Hildebrand F."/>
            <person name="Pallen M.J."/>
        </authorList>
    </citation>
    <scope>NUCLEOTIDE SEQUENCE</scope>
    <source>
        <strain evidence="9">CHK185-1770</strain>
    </source>
</reference>
<comment type="cofactor">
    <cofactor evidence="3">
        <name>Co(2+)</name>
        <dbReference type="ChEBI" id="CHEBI:48828"/>
    </cofactor>
</comment>
<evidence type="ECO:0000313" key="9">
    <source>
        <dbReference type="EMBL" id="HJB97723.1"/>
    </source>
</evidence>
<feature type="domain" description="HD" evidence="8">
    <location>
        <begin position="28"/>
        <end position="141"/>
    </location>
</feature>
<evidence type="ECO:0000256" key="3">
    <source>
        <dbReference type="ARBA" id="ARBA00001941"/>
    </source>
</evidence>
<dbReference type="SMART" id="SM00471">
    <property type="entry name" value="HDc"/>
    <property type="match status" value="1"/>
</dbReference>
<accession>A0A9D2MVV1</accession>
<dbReference type="Gene3D" id="1.10.3210.10">
    <property type="entry name" value="Hypothetical protein af1432"/>
    <property type="match status" value="1"/>
</dbReference>
<reference evidence="9" key="2">
    <citation type="submission" date="2021-04" db="EMBL/GenBank/DDBJ databases">
        <authorList>
            <person name="Gilroy R."/>
        </authorList>
    </citation>
    <scope>NUCLEOTIDE SEQUENCE</scope>
    <source>
        <strain evidence="9">CHK185-1770</strain>
    </source>
</reference>